<dbReference type="Gene3D" id="2.60.40.10">
    <property type="entry name" value="Immunoglobulins"/>
    <property type="match status" value="1"/>
</dbReference>
<dbReference type="InterPro" id="IPR013783">
    <property type="entry name" value="Ig-like_fold"/>
</dbReference>
<reference evidence="1 2" key="1">
    <citation type="submission" date="2021-04" db="EMBL/GenBank/DDBJ databases">
        <title>The genome sequence of Ideonella sp. 3Y2.</title>
        <authorList>
            <person name="Liu Y."/>
        </authorList>
    </citation>
    <scope>NUCLEOTIDE SEQUENCE [LARGE SCALE GENOMIC DNA]</scope>
    <source>
        <strain evidence="1 2">3Y2</strain>
    </source>
</reference>
<dbReference type="EMBL" id="JAGQDD010000001">
    <property type="protein sequence ID" value="MBQ0929138.1"/>
    <property type="molecule type" value="Genomic_DNA"/>
</dbReference>
<proteinExistence type="predicted"/>
<sequence>MTDKPFDTAILHFGLDKTGSTAIQDVCDQARAELASRCSIVYPPGSWHAQLGSCFSSHPARYVLNVENGRTDETAIRAADRRYLQEQSAWIRAQPRARQLLFSYEGFISLNLPDLIALRTHCENFAERVKVLLYVRPPLSYAVSAMSQRVKMGRPAWAPDEERPVYRFKERFKRLASAFGRNALEVRVFTRQALTEGDVVIDFFSALGLDLEQARALSKLQRSANESLSARGLAFGMALREHLAALDIRLSQADFNNRHGSQLNRITGAPIKLSAEQIELIQTEFQPHAEVLRREFGIEFDEAPERFLRADDDQDADATRFANEAALLYMEASLGPQRLECAQGHLVWDTAPTTMRASETVRLPLTLQQQSCHWWRGTPELPLRLCYHWLHEDRQMAHFEGRRTPLPVQVLAPGQRVPAEIEVLAPAEPGRYILQVTGLQEGWCWFEQKGFTPLECPVHVT</sequence>
<protein>
    <submittedName>
        <fullName evidence="1">Uncharacterized protein</fullName>
    </submittedName>
</protein>
<comment type="caution">
    <text evidence="1">The sequence shown here is derived from an EMBL/GenBank/DDBJ whole genome shotgun (WGS) entry which is preliminary data.</text>
</comment>
<accession>A0A940Y7J8</accession>
<dbReference type="SUPFAM" id="SSF52540">
    <property type="entry name" value="P-loop containing nucleoside triphosphate hydrolases"/>
    <property type="match status" value="1"/>
</dbReference>
<gene>
    <name evidence="1" type="ORF">KAK03_01475</name>
</gene>
<evidence type="ECO:0000313" key="2">
    <source>
        <dbReference type="Proteomes" id="UP000676246"/>
    </source>
</evidence>
<dbReference type="InterPro" id="IPR027417">
    <property type="entry name" value="P-loop_NTPase"/>
</dbReference>
<name>A0A940Y7J8_9BURK</name>
<evidence type="ECO:0000313" key="1">
    <source>
        <dbReference type="EMBL" id="MBQ0929138.1"/>
    </source>
</evidence>
<dbReference type="AlphaFoldDB" id="A0A940Y7J8"/>
<dbReference type="RefSeq" id="WP_210851359.1">
    <property type="nucleotide sequence ID" value="NZ_JAGQDD010000001.1"/>
</dbReference>
<organism evidence="1 2">
    <name type="scientific">Ideonella alba</name>
    <dbReference type="NCBI Taxonomy" id="2824118"/>
    <lineage>
        <taxon>Bacteria</taxon>
        <taxon>Pseudomonadati</taxon>
        <taxon>Pseudomonadota</taxon>
        <taxon>Betaproteobacteria</taxon>
        <taxon>Burkholderiales</taxon>
        <taxon>Sphaerotilaceae</taxon>
        <taxon>Ideonella</taxon>
    </lineage>
</organism>
<dbReference type="Proteomes" id="UP000676246">
    <property type="component" value="Unassembled WGS sequence"/>
</dbReference>
<keyword evidence="2" id="KW-1185">Reference proteome</keyword>